<feature type="domain" description="Major facilitator superfamily (MFS) profile" evidence="6">
    <location>
        <begin position="20"/>
        <end position="453"/>
    </location>
</feature>
<sequence>MTRVLSAAPVAAHAGPPRMLGVGLILVVMIVAFESMAVGTVMPRVASDLSGLALFGWASSAFLLASLFGAVASGVVADRRGLAPGTVVSLVLFAVGLLLGGVATSMPMFVLARVVQGLGAGGLAALPWAVITTRYPETARPRMLAAMSSAWLLPVLVGPLIASVIADHFSWRPVFWGLVPVLLLAAPLCVLPLLARRGGGAALIAPAGARGQLWPALGLLVGAGALIEGLRRADAVSLVVAAAGLVGLLLAMRPLFPAGMERLAPGLPRLLALRGLLGFAFMGSGTFLPLALHDLRGLSLSGAGLVLSVGGATWTAGSWIQAQIERRWGSVYRTRTIRVALACVVVGLTLTTLSTLGAVPLWCVYIGQILGCLGMGIGYNGISLNALDSVPADGAGRLSGQLANIETLMVALSAGFAGALIARVQPLQGAFTLAFGLTLLAALTAAVAAWRLRLVGEGRKGDGV</sequence>
<feature type="transmembrane region" description="Helical" evidence="5">
    <location>
        <begin position="20"/>
        <end position="42"/>
    </location>
</feature>
<gene>
    <name evidence="7" type="ORF">ACFOSB_06815</name>
</gene>
<keyword evidence="4 5" id="KW-0472">Membrane</keyword>
<feature type="transmembrane region" description="Helical" evidence="5">
    <location>
        <begin position="109"/>
        <end position="131"/>
    </location>
</feature>
<evidence type="ECO:0000256" key="3">
    <source>
        <dbReference type="ARBA" id="ARBA00022989"/>
    </source>
</evidence>
<feature type="transmembrane region" description="Helical" evidence="5">
    <location>
        <begin position="143"/>
        <end position="162"/>
    </location>
</feature>
<feature type="transmembrane region" description="Helical" evidence="5">
    <location>
        <begin position="174"/>
        <end position="195"/>
    </location>
</feature>
<feature type="transmembrane region" description="Helical" evidence="5">
    <location>
        <begin position="54"/>
        <end position="75"/>
    </location>
</feature>
<evidence type="ECO:0000256" key="1">
    <source>
        <dbReference type="ARBA" id="ARBA00004141"/>
    </source>
</evidence>
<dbReference type="InterPro" id="IPR036259">
    <property type="entry name" value="MFS_trans_sf"/>
</dbReference>
<reference evidence="8" key="1">
    <citation type="journal article" date="2019" name="Int. J. Syst. Evol. Microbiol.">
        <title>The Global Catalogue of Microorganisms (GCM) 10K type strain sequencing project: providing services to taxonomists for standard genome sequencing and annotation.</title>
        <authorList>
            <consortium name="The Broad Institute Genomics Platform"/>
            <consortium name="The Broad Institute Genome Sequencing Center for Infectious Disease"/>
            <person name="Wu L."/>
            <person name="Ma J."/>
        </authorList>
    </citation>
    <scope>NUCLEOTIDE SEQUENCE [LARGE SCALE GENOMIC DNA]</scope>
    <source>
        <strain evidence="8">CCTCC AB 2017081</strain>
    </source>
</reference>
<evidence type="ECO:0000313" key="7">
    <source>
        <dbReference type="EMBL" id="MFC3832566.1"/>
    </source>
</evidence>
<feature type="transmembrane region" description="Helical" evidence="5">
    <location>
        <begin position="298"/>
        <end position="319"/>
    </location>
</feature>
<proteinExistence type="predicted"/>
<dbReference type="RefSeq" id="WP_322474064.1">
    <property type="nucleotide sequence ID" value="NZ_JBHRZG010000006.1"/>
</dbReference>
<feature type="transmembrane region" description="Helical" evidence="5">
    <location>
        <begin position="233"/>
        <end position="251"/>
    </location>
</feature>
<dbReference type="Gene3D" id="1.20.1720.10">
    <property type="entry name" value="Multidrug resistance protein D"/>
    <property type="match status" value="1"/>
</dbReference>
<feature type="transmembrane region" description="Helical" evidence="5">
    <location>
        <begin position="271"/>
        <end position="292"/>
    </location>
</feature>
<evidence type="ECO:0000313" key="8">
    <source>
        <dbReference type="Proteomes" id="UP001595803"/>
    </source>
</evidence>
<accession>A0ABV7Z532</accession>
<dbReference type="InterPro" id="IPR011701">
    <property type="entry name" value="MFS"/>
</dbReference>
<feature type="transmembrane region" description="Helical" evidence="5">
    <location>
        <begin position="365"/>
        <end position="387"/>
    </location>
</feature>
<comment type="subcellular location">
    <subcellularLocation>
        <location evidence="1">Membrane</location>
        <topology evidence="1">Multi-pass membrane protein</topology>
    </subcellularLocation>
</comment>
<dbReference type="InterPro" id="IPR020846">
    <property type="entry name" value="MFS_dom"/>
</dbReference>
<dbReference type="PROSITE" id="PS50850">
    <property type="entry name" value="MFS"/>
    <property type="match status" value="1"/>
</dbReference>
<feature type="transmembrane region" description="Helical" evidence="5">
    <location>
        <begin position="430"/>
        <end position="450"/>
    </location>
</feature>
<keyword evidence="2 5" id="KW-0812">Transmembrane</keyword>
<name>A0ABV7Z532_9DEIO</name>
<dbReference type="Gene3D" id="1.20.1250.20">
    <property type="entry name" value="MFS general substrate transporter like domains"/>
    <property type="match status" value="1"/>
</dbReference>
<feature type="transmembrane region" description="Helical" evidence="5">
    <location>
        <begin position="82"/>
        <end position="103"/>
    </location>
</feature>
<comment type="caution">
    <text evidence="7">The sequence shown here is derived from an EMBL/GenBank/DDBJ whole genome shotgun (WGS) entry which is preliminary data.</text>
</comment>
<evidence type="ECO:0000256" key="5">
    <source>
        <dbReference type="SAM" id="Phobius"/>
    </source>
</evidence>
<evidence type="ECO:0000256" key="4">
    <source>
        <dbReference type="ARBA" id="ARBA00023136"/>
    </source>
</evidence>
<evidence type="ECO:0000259" key="6">
    <source>
        <dbReference type="PROSITE" id="PS50850"/>
    </source>
</evidence>
<dbReference type="Pfam" id="PF07690">
    <property type="entry name" value="MFS_1"/>
    <property type="match status" value="1"/>
</dbReference>
<dbReference type="SUPFAM" id="SSF103473">
    <property type="entry name" value="MFS general substrate transporter"/>
    <property type="match status" value="1"/>
</dbReference>
<feature type="transmembrane region" description="Helical" evidence="5">
    <location>
        <begin position="339"/>
        <end position="359"/>
    </location>
</feature>
<keyword evidence="3 5" id="KW-1133">Transmembrane helix</keyword>
<dbReference type="PANTHER" id="PTHR23501">
    <property type="entry name" value="MAJOR FACILITATOR SUPERFAMILY"/>
    <property type="match status" value="1"/>
</dbReference>
<dbReference type="Proteomes" id="UP001595803">
    <property type="component" value="Unassembled WGS sequence"/>
</dbReference>
<evidence type="ECO:0000256" key="2">
    <source>
        <dbReference type="ARBA" id="ARBA00022692"/>
    </source>
</evidence>
<keyword evidence="8" id="KW-1185">Reference proteome</keyword>
<dbReference type="EMBL" id="JBHRZG010000006">
    <property type="protein sequence ID" value="MFC3832566.1"/>
    <property type="molecule type" value="Genomic_DNA"/>
</dbReference>
<organism evidence="7 8">
    <name type="scientific">Deinococcus rufus</name>
    <dbReference type="NCBI Taxonomy" id="2136097"/>
    <lineage>
        <taxon>Bacteria</taxon>
        <taxon>Thermotogati</taxon>
        <taxon>Deinococcota</taxon>
        <taxon>Deinococci</taxon>
        <taxon>Deinococcales</taxon>
        <taxon>Deinococcaceae</taxon>
        <taxon>Deinococcus</taxon>
    </lineage>
</organism>
<feature type="transmembrane region" description="Helical" evidence="5">
    <location>
        <begin position="407"/>
        <end position="424"/>
    </location>
</feature>
<protein>
    <submittedName>
        <fullName evidence="7">MFS transporter</fullName>
    </submittedName>
</protein>
<feature type="transmembrane region" description="Helical" evidence="5">
    <location>
        <begin position="207"/>
        <end position="227"/>
    </location>
</feature>
<dbReference type="PANTHER" id="PTHR23501:SF154">
    <property type="entry name" value="MULTIDRUG-EFFLUX TRANSPORTER RV1634-RELATED"/>
    <property type="match status" value="1"/>
</dbReference>